<dbReference type="EMBL" id="LRRQ01000083">
    <property type="protein sequence ID" value="OAM89672.1"/>
    <property type="molecule type" value="Genomic_DNA"/>
</dbReference>
<evidence type="ECO:0000259" key="4">
    <source>
        <dbReference type="PROSITE" id="PS01124"/>
    </source>
</evidence>
<dbReference type="SUPFAM" id="SSF51182">
    <property type="entry name" value="RmlC-like cupins"/>
    <property type="match status" value="1"/>
</dbReference>
<protein>
    <submittedName>
        <fullName evidence="5">AraC family transcriptional regulator</fullName>
    </submittedName>
</protein>
<dbReference type="InterPro" id="IPR018060">
    <property type="entry name" value="HTH_AraC"/>
</dbReference>
<keyword evidence="6" id="KW-1185">Reference proteome</keyword>
<feature type="domain" description="HTH araC/xylS-type" evidence="4">
    <location>
        <begin position="186"/>
        <end position="284"/>
    </location>
</feature>
<keyword evidence="3" id="KW-0804">Transcription</keyword>
<organism evidence="5 6">
    <name type="scientific">Termitidicoccus mucosus</name>
    <dbReference type="NCBI Taxonomy" id="1184151"/>
    <lineage>
        <taxon>Bacteria</taxon>
        <taxon>Pseudomonadati</taxon>
        <taxon>Verrucomicrobiota</taxon>
        <taxon>Opitutia</taxon>
        <taxon>Opitutales</taxon>
        <taxon>Opitutaceae</taxon>
        <taxon>Termitidicoccus</taxon>
    </lineage>
</organism>
<dbReference type="InterPro" id="IPR011051">
    <property type="entry name" value="RmlC_Cupin_sf"/>
</dbReference>
<dbReference type="PANTHER" id="PTHR43280:SF27">
    <property type="entry name" value="TRANSCRIPTIONAL REGULATOR MTLR"/>
    <property type="match status" value="1"/>
</dbReference>
<dbReference type="GO" id="GO:0003700">
    <property type="term" value="F:DNA-binding transcription factor activity"/>
    <property type="evidence" value="ECO:0007669"/>
    <property type="project" value="InterPro"/>
</dbReference>
<evidence type="ECO:0000256" key="3">
    <source>
        <dbReference type="ARBA" id="ARBA00023163"/>
    </source>
</evidence>
<dbReference type="PROSITE" id="PS00041">
    <property type="entry name" value="HTH_ARAC_FAMILY_1"/>
    <property type="match status" value="1"/>
</dbReference>
<evidence type="ECO:0000256" key="1">
    <source>
        <dbReference type="ARBA" id="ARBA00023015"/>
    </source>
</evidence>
<proteinExistence type="predicted"/>
<evidence type="ECO:0000313" key="6">
    <source>
        <dbReference type="Proteomes" id="UP000078486"/>
    </source>
</evidence>
<sequence>MVQFDPNRPDFASYGLTCVHWIPSRMPRPDHHNEIELNLVQKGWLSYLLGGEKIHIKAGQLGAFWASIPHQIIDFAEGTDYFVVTIPLVWFLQRRLPEQLVQLLMRGGLALEDEKPLVDFDRALFSRWEDDLQKTDEAAKDIIILEMEARLRRMAASIAERKASEQQAGRSSGPFCLQEGGLNKVEQMACYVARQYTEPLTVADISEAVGLHPNYAMNLFKKAFGMTLLDYLIHHRVSHAQRMLITSDEKIVDIALGSGFNSISRFNEAFRRSCGCTPREYRAHHGIAQNSRE</sequence>
<dbReference type="Pfam" id="PF12833">
    <property type="entry name" value="HTH_18"/>
    <property type="match status" value="1"/>
</dbReference>
<dbReference type="Gene3D" id="2.60.120.10">
    <property type="entry name" value="Jelly Rolls"/>
    <property type="match status" value="1"/>
</dbReference>
<comment type="caution">
    <text evidence="5">The sequence shown here is derived from an EMBL/GenBank/DDBJ whole genome shotgun (WGS) entry which is preliminary data.</text>
</comment>
<dbReference type="InterPro" id="IPR009057">
    <property type="entry name" value="Homeodomain-like_sf"/>
</dbReference>
<dbReference type="Proteomes" id="UP000078486">
    <property type="component" value="Unassembled WGS sequence"/>
</dbReference>
<dbReference type="InterPro" id="IPR014710">
    <property type="entry name" value="RmlC-like_jellyroll"/>
</dbReference>
<dbReference type="Gene3D" id="1.10.10.60">
    <property type="entry name" value="Homeodomain-like"/>
    <property type="match status" value="2"/>
</dbReference>
<dbReference type="GO" id="GO:0043565">
    <property type="term" value="F:sequence-specific DNA binding"/>
    <property type="evidence" value="ECO:0007669"/>
    <property type="project" value="InterPro"/>
</dbReference>
<accession>A0A178IIA5</accession>
<dbReference type="RefSeq" id="WP_068769915.1">
    <property type="nucleotide sequence ID" value="NZ_CP109796.1"/>
</dbReference>
<evidence type="ECO:0000256" key="2">
    <source>
        <dbReference type="ARBA" id="ARBA00023125"/>
    </source>
</evidence>
<dbReference type="OrthoDB" id="9799319at2"/>
<reference evidence="5 6" key="1">
    <citation type="submission" date="2016-01" db="EMBL/GenBank/DDBJ databases">
        <title>High potential of lignocellulose degradation of a new Verrucomicrobia species.</title>
        <authorList>
            <person name="Wang Y."/>
            <person name="Shi Y."/>
            <person name="Qiu Z."/>
            <person name="Liu S."/>
            <person name="Yang H."/>
        </authorList>
    </citation>
    <scope>NUCLEOTIDE SEQUENCE [LARGE SCALE GENOMIC DNA]</scope>
    <source>
        <strain evidence="5 6">TSB47</strain>
    </source>
</reference>
<name>A0A178IIA5_9BACT</name>
<dbReference type="STRING" id="1184151.AW736_08600"/>
<dbReference type="PROSITE" id="PS01124">
    <property type="entry name" value="HTH_ARAC_FAMILY_2"/>
    <property type="match status" value="1"/>
</dbReference>
<dbReference type="PANTHER" id="PTHR43280">
    <property type="entry name" value="ARAC-FAMILY TRANSCRIPTIONAL REGULATOR"/>
    <property type="match status" value="1"/>
</dbReference>
<dbReference type="SMART" id="SM00342">
    <property type="entry name" value="HTH_ARAC"/>
    <property type="match status" value="1"/>
</dbReference>
<dbReference type="InterPro" id="IPR018062">
    <property type="entry name" value="HTH_AraC-typ_CS"/>
</dbReference>
<dbReference type="SUPFAM" id="SSF46689">
    <property type="entry name" value="Homeodomain-like"/>
    <property type="match status" value="2"/>
</dbReference>
<dbReference type="InterPro" id="IPR020449">
    <property type="entry name" value="Tscrpt_reg_AraC-type_HTH"/>
</dbReference>
<dbReference type="PRINTS" id="PR00032">
    <property type="entry name" value="HTHARAC"/>
</dbReference>
<dbReference type="AlphaFoldDB" id="A0A178IIA5"/>
<keyword evidence="1" id="KW-0805">Transcription regulation</keyword>
<gene>
    <name evidence="5" type="ORF">AW736_08600</name>
</gene>
<evidence type="ECO:0000313" key="5">
    <source>
        <dbReference type="EMBL" id="OAM89672.1"/>
    </source>
</evidence>
<keyword evidence="2" id="KW-0238">DNA-binding</keyword>